<sequence>MGDANPIRTLGDYSKPSHEGYKNTIELPVGNNVVPLRSDTIRLVQNGCSFHGLRSEDPNQHLKDFLKLVDSLDLDGENKERKRLLQIFYDRINDALRKTTNYAVEGLLRKFIVEEAWATIEKLAQYEDEGWNDLVDPNEGRLDHENPDIKQSLGIMERKVDTLMKDAISLMRRGESVFRMTTNELNLLPLEPSRQEEFKHIVMNFILDQEERVMQLEEYMKLIIDDFMQLSSEVTRRLKDKTREEGSRMRKIVKITKYPDMEVLEPLAGHKFPKTPARKTFPDALKSIPTNSLWIRYVQLNFSNPHCFQKSAFSFKPGQNPSPTMVMVHPFHLHSSFISIRLQYSLDYDFTQLAFATNQLVKINGMILIMKCGVLGLIKGEAKEYLSLELGWRVGLYSERQSRDNVTLSGLRKGVTVKENHLLLGFWPTIRDDGFNVGNTKVAAIKDPRIKLAHRCIATTIAGRKESTHRVTEIDLFYLYCIYSEEVVCNIPYCLAKYMIGMREKSLIYGGMFVTRIARSFRLLTNKMTGALSVKPPPYVLKKKSLISVGVVIELHNGECFWPAAREVMDEDDEGDCQVFQARWMDQQDEQWRRLNTWMGQQDEQAH</sequence>
<organism evidence="1 2">
    <name type="scientific">Tanacetum coccineum</name>
    <dbReference type="NCBI Taxonomy" id="301880"/>
    <lineage>
        <taxon>Eukaryota</taxon>
        <taxon>Viridiplantae</taxon>
        <taxon>Streptophyta</taxon>
        <taxon>Embryophyta</taxon>
        <taxon>Tracheophyta</taxon>
        <taxon>Spermatophyta</taxon>
        <taxon>Magnoliopsida</taxon>
        <taxon>eudicotyledons</taxon>
        <taxon>Gunneridae</taxon>
        <taxon>Pentapetalae</taxon>
        <taxon>asterids</taxon>
        <taxon>campanulids</taxon>
        <taxon>Asterales</taxon>
        <taxon>Asteraceae</taxon>
        <taxon>Asteroideae</taxon>
        <taxon>Anthemideae</taxon>
        <taxon>Anthemidinae</taxon>
        <taxon>Tanacetum</taxon>
    </lineage>
</organism>
<accession>A0ABQ5EH86</accession>
<keyword evidence="2" id="KW-1185">Reference proteome</keyword>
<evidence type="ECO:0000313" key="1">
    <source>
        <dbReference type="EMBL" id="GJT50289.1"/>
    </source>
</evidence>
<dbReference type="EMBL" id="BQNB010016308">
    <property type="protein sequence ID" value="GJT50289.1"/>
    <property type="molecule type" value="Genomic_DNA"/>
</dbReference>
<evidence type="ECO:0008006" key="3">
    <source>
        <dbReference type="Google" id="ProtNLM"/>
    </source>
</evidence>
<name>A0ABQ5EH86_9ASTR</name>
<dbReference type="Proteomes" id="UP001151760">
    <property type="component" value="Unassembled WGS sequence"/>
</dbReference>
<comment type="caution">
    <text evidence="1">The sequence shown here is derived from an EMBL/GenBank/DDBJ whole genome shotgun (WGS) entry which is preliminary data.</text>
</comment>
<proteinExistence type="predicted"/>
<reference evidence="1" key="1">
    <citation type="journal article" date="2022" name="Int. J. Mol. Sci.">
        <title>Draft Genome of Tanacetum Coccineum: Genomic Comparison of Closely Related Tanacetum-Family Plants.</title>
        <authorList>
            <person name="Yamashiro T."/>
            <person name="Shiraishi A."/>
            <person name="Nakayama K."/>
            <person name="Satake H."/>
        </authorList>
    </citation>
    <scope>NUCLEOTIDE SEQUENCE</scope>
</reference>
<reference evidence="1" key="2">
    <citation type="submission" date="2022-01" db="EMBL/GenBank/DDBJ databases">
        <authorList>
            <person name="Yamashiro T."/>
            <person name="Shiraishi A."/>
            <person name="Satake H."/>
            <person name="Nakayama K."/>
        </authorList>
    </citation>
    <scope>NUCLEOTIDE SEQUENCE</scope>
</reference>
<evidence type="ECO:0000313" key="2">
    <source>
        <dbReference type="Proteomes" id="UP001151760"/>
    </source>
</evidence>
<gene>
    <name evidence="1" type="ORF">Tco_0976446</name>
</gene>
<protein>
    <recommendedName>
        <fullName evidence="3">MAK10-like protein</fullName>
    </recommendedName>
</protein>